<dbReference type="RefSeq" id="WP_256682730.1">
    <property type="nucleotide sequence ID" value="NZ_UIGI01000002.1"/>
</dbReference>
<dbReference type="Pfam" id="PF12245">
    <property type="entry name" value="Big_3_2"/>
    <property type="match status" value="1"/>
</dbReference>
<feature type="domain" description="Ig-like" evidence="2">
    <location>
        <begin position="165"/>
        <end position="256"/>
    </location>
</feature>
<dbReference type="AlphaFoldDB" id="A0A381KPW7"/>
<evidence type="ECO:0000259" key="2">
    <source>
        <dbReference type="Pfam" id="PF12245"/>
    </source>
</evidence>
<dbReference type="InterPro" id="IPR022038">
    <property type="entry name" value="Ig-like_bact"/>
</dbReference>
<dbReference type="Proteomes" id="UP000255528">
    <property type="component" value="Unassembled WGS sequence"/>
</dbReference>
<dbReference type="InterPro" id="IPR025429">
    <property type="entry name" value="DUF4165"/>
</dbReference>
<dbReference type="Pfam" id="PF13752">
    <property type="entry name" value="DUF4165"/>
    <property type="match status" value="1"/>
</dbReference>
<feature type="signal peptide" evidence="1">
    <location>
        <begin position="1"/>
        <end position="23"/>
    </location>
</feature>
<dbReference type="EMBL" id="UIGI01000002">
    <property type="protein sequence ID" value="SUY92827.1"/>
    <property type="molecule type" value="Genomic_DNA"/>
</dbReference>
<evidence type="ECO:0000313" key="4">
    <source>
        <dbReference type="EMBL" id="SUY92827.1"/>
    </source>
</evidence>
<organism evidence="4 5">
    <name type="scientific">Buttiauxella agrestis</name>
    <dbReference type="NCBI Taxonomy" id="82977"/>
    <lineage>
        <taxon>Bacteria</taxon>
        <taxon>Pseudomonadati</taxon>
        <taxon>Pseudomonadota</taxon>
        <taxon>Gammaproteobacteria</taxon>
        <taxon>Enterobacterales</taxon>
        <taxon>Enterobacteriaceae</taxon>
        <taxon>Buttiauxella</taxon>
    </lineage>
</organism>
<keyword evidence="1" id="KW-0732">Signal</keyword>
<reference evidence="4 5" key="1">
    <citation type="submission" date="2018-06" db="EMBL/GenBank/DDBJ databases">
        <authorList>
            <consortium name="Pathogen Informatics"/>
            <person name="Doyle S."/>
        </authorList>
    </citation>
    <scope>NUCLEOTIDE SEQUENCE [LARGE SCALE GENOMIC DNA]</scope>
    <source>
        <strain evidence="4 5">NCTC12119</strain>
    </source>
</reference>
<evidence type="ECO:0000256" key="1">
    <source>
        <dbReference type="SAM" id="SignalP"/>
    </source>
</evidence>
<sequence>MKLSEFIISALGLSLYLSSPASAQLYNYSYNDTGGKLVTAKPDTAFLNPSGVITLNLISGLDRKERVTVTRDSDKTSMFEGTTSLVTVADRITSIDGAEYYGKSLVLPTLGEGAFTLKSDTLDNKGNLVSSSTYPFSIDITAPSIPDPIVWIRAGFMNGSIDVFGNTTATQALSVSRLSDAGSGLSKAEWFAIDDAGTRRAVPTDLNPLTGEALAPAAIAAGVAVAPKDQSYYTVGFRIYDKAGNYRDVTHRSAIDRTVPAFMQYQVQNAATGVWQDYVPGMTIYANPLQFRFKMRKQDAADFNGTDFGWYGQGKSSDADFAYINVTLSYPETYNYSEIFTKAGLRHHLSFNTLRFTLGPGVSEAPRYVKGIFHLKNANTWSDGDTVLMTSPDCIDSGVVTTEVRSYTQLVNIDNVGSCTIAPNQTSCTLTTNFCKLTDRGYDPRQIIITGTDTYAGLGGRGSYLYSYWDYNPPVINSVTVKPEEKQIVMRVTDADTVNDWRSYMWVTNSFALTLTDGSGKAQVLSPASVTSLNFQLKEVVFS</sequence>
<feature type="domain" description="DUF4165" evidence="3">
    <location>
        <begin position="21"/>
        <end position="141"/>
    </location>
</feature>
<evidence type="ECO:0000259" key="3">
    <source>
        <dbReference type="Pfam" id="PF13752"/>
    </source>
</evidence>
<accession>A0A381KPW7</accession>
<evidence type="ECO:0000313" key="5">
    <source>
        <dbReference type="Proteomes" id="UP000255528"/>
    </source>
</evidence>
<name>A0A381KPW7_9ENTR</name>
<gene>
    <name evidence="4" type="ORF">NCTC12119_04856</name>
</gene>
<protein>
    <submittedName>
        <fullName evidence="4">Protein of uncharacterized function (DUF3607)</fullName>
    </submittedName>
</protein>
<feature type="chain" id="PRO_5017020673" evidence="1">
    <location>
        <begin position="24"/>
        <end position="543"/>
    </location>
</feature>
<proteinExistence type="predicted"/>